<dbReference type="Proteomes" id="UP000694888">
    <property type="component" value="Unplaced"/>
</dbReference>
<gene>
    <name evidence="3" type="primary">LOC101846023</name>
</gene>
<feature type="compositionally biased region" description="Polar residues" evidence="1">
    <location>
        <begin position="1"/>
        <end position="13"/>
    </location>
</feature>
<proteinExistence type="predicted"/>
<keyword evidence="2" id="KW-1185">Reference proteome</keyword>
<reference evidence="3" key="1">
    <citation type="submission" date="2025-08" db="UniProtKB">
        <authorList>
            <consortium name="RefSeq"/>
        </authorList>
    </citation>
    <scope>IDENTIFICATION</scope>
</reference>
<evidence type="ECO:0000313" key="2">
    <source>
        <dbReference type="Proteomes" id="UP000694888"/>
    </source>
</evidence>
<sequence length="314" mass="35456">MPRSQATPAPQSRESGRSEPADEPLSGVAREALEAPPGPAGAVLMNKVRNYLSKTGIEEEFHNLVRKLLSRDELPYNPYPGIALRLRPFMEKFYMDADTDDKIEYSLSVPLRETKILGLFTAQEGGPVWGLRSILRVSDTTMINRYRWLSDNITPNFNDLYQRDGYSNQVMVALVGAAIFHGSFYRQVHIAQYRLEFLVTGKHADEAVSIFVNSVILDVDKLSESPHHTLIGLNVPVQVSVTGGETEEEAWLLEFWDQPTIQAHKGELMQKLSDAVIGNKYILAECVFQLDPHKETYIQGQKQYTLNFVEVVDE</sequence>
<dbReference type="GeneID" id="101846023"/>
<accession>A0ABM1A6B2</accession>
<protein>
    <submittedName>
        <fullName evidence="3">Uncharacterized protein LOC101846023</fullName>
    </submittedName>
</protein>
<dbReference type="RefSeq" id="XP_012941652.1">
    <property type="nucleotide sequence ID" value="XM_013086198.1"/>
</dbReference>
<name>A0ABM1A6B2_APLCA</name>
<feature type="non-terminal residue" evidence="3">
    <location>
        <position position="314"/>
    </location>
</feature>
<evidence type="ECO:0000256" key="1">
    <source>
        <dbReference type="SAM" id="MobiDB-lite"/>
    </source>
</evidence>
<organism evidence="2 3">
    <name type="scientific">Aplysia californica</name>
    <name type="common">California sea hare</name>
    <dbReference type="NCBI Taxonomy" id="6500"/>
    <lineage>
        <taxon>Eukaryota</taxon>
        <taxon>Metazoa</taxon>
        <taxon>Spiralia</taxon>
        <taxon>Lophotrochozoa</taxon>
        <taxon>Mollusca</taxon>
        <taxon>Gastropoda</taxon>
        <taxon>Heterobranchia</taxon>
        <taxon>Euthyneura</taxon>
        <taxon>Tectipleura</taxon>
        <taxon>Aplysiida</taxon>
        <taxon>Aplysioidea</taxon>
        <taxon>Aplysiidae</taxon>
        <taxon>Aplysia</taxon>
    </lineage>
</organism>
<evidence type="ECO:0000313" key="3">
    <source>
        <dbReference type="RefSeq" id="XP_012941652.1"/>
    </source>
</evidence>
<feature type="region of interest" description="Disordered" evidence="1">
    <location>
        <begin position="1"/>
        <end position="36"/>
    </location>
</feature>